<organism evidence="2 3">
    <name type="scientific">Ascochyta lentis</name>
    <dbReference type="NCBI Taxonomy" id="205686"/>
    <lineage>
        <taxon>Eukaryota</taxon>
        <taxon>Fungi</taxon>
        <taxon>Dikarya</taxon>
        <taxon>Ascomycota</taxon>
        <taxon>Pezizomycotina</taxon>
        <taxon>Dothideomycetes</taxon>
        <taxon>Pleosporomycetidae</taxon>
        <taxon>Pleosporales</taxon>
        <taxon>Pleosporineae</taxon>
        <taxon>Didymellaceae</taxon>
        <taxon>Ascochyta</taxon>
    </lineage>
</organism>
<feature type="transmembrane region" description="Helical" evidence="1">
    <location>
        <begin position="167"/>
        <end position="185"/>
    </location>
</feature>
<proteinExistence type="predicted"/>
<comment type="caution">
    <text evidence="2">The sequence shown here is derived from an EMBL/GenBank/DDBJ whole genome shotgun (WGS) entry which is preliminary data.</text>
</comment>
<feature type="transmembrane region" description="Helical" evidence="1">
    <location>
        <begin position="111"/>
        <end position="128"/>
    </location>
</feature>
<name>A0A8H7MFM5_9PLEO</name>
<evidence type="ECO:0000313" key="2">
    <source>
        <dbReference type="EMBL" id="KAF9698856.1"/>
    </source>
</evidence>
<gene>
    <name evidence="2" type="ORF">EKO04_003100</name>
</gene>
<dbReference type="OrthoDB" id="3692311at2759"/>
<reference evidence="2" key="2">
    <citation type="submission" date="2020-09" db="EMBL/GenBank/DDBJ databases">
        <title>Reference genome assembly for Australian Ascochyta lentis isolate Al4.</title>
        <authorList>
            <person name="Lee R.C."/>
            <person name="Farfan-Caceres L.M."/>
            <person name="Debler J.W."/>
            <person name="Williams A.H."/>
            <person name="Henares B.M."/>
        </authorList>
    </citation>
    <scope>NUCLEOTIDE SEQUENCE</scope>
    <source>
        <strain evidence="2">Al4</strain>
    </source>
</reference>
<dbReference type="Proteomes" id="UP000651452">
    <property type="component" value="Unassembled WGS sequence"/>
</dbReference>
<feature type="transmembrane region" description="Helical" evidence="1">
    <location>
        <begin position="65"/>
        <end position="91"/>
    </location>
</feature>
<keyword evidence="1" id="KW-0472">Membrane</keyword>
<evidence type="ECO:0000313" key="3">
    <source>
        <dbReference type="Proteomes" id="UP000651452"/>
    </source>
</evidence>
<protein>
    <submittedName>
        <fullName evidence="2">Uncharacterized protein</fullName>
    </submittedName>
</protein>
<dbReference type="AlphaFoldDB" id="A0A8H7MFM5"/>
<feature type="transmembrane region" description="Helical" evidence="1">
    <location>
        <begin position="636"/>
        <end position="659"/>
    </location>
</feature>
<accession>A0A8H7MFM5</accession>
<sequence length="737" mass="81097">MAANTSSREHPLQQQYIPSPIFEEVDSSAAPNTTEKSKTWQTTITHVPSWPVEARALKKHTWLSYVFGFGDMIMLLLPIYFILLGVAVLTLNGKPTKDSSFGKDVEFAMDLGPTMFPIIFAAISGRSMKMIARYLAERGSKLSTLELLMASQSVWGTIESQMIMQRLTIVGANLLFLWALSPLGGQASLRLMKRHNEGSPSTSKIRYMTTGPGGTMWGLSSTYSGDGKFADASALYTAALLAPLSTKAGTSDPWGNVKIPNLESLNVSTSDVQGWIEVPTVEFPETYSSLVGLPIVGLPMVGKSNFTIESTYLTVECGPFSQAPYPGVGNSTNNGKTNFTKLDELLPFSGQVWLNKSQKNPFEPSKGRRASFFLDTNLGSPWVPEDPDYDMLLGRLDGFVGHYNETRLSDEGSKTKRELVFTSMYATSADSSEYGLNIARCTLGQTHVESMIVCTGDQCATQKIRESTTDRRPSALTSFEHGLIMQNFAQQFPIAVSFNTGSSPTERFLSNSSAFPFVQQAGHLTQDVAYSNLTLLTPEVFSRRLSLLFNTYYQLTIQPTGYFGSLSKNLSLYGPDTLPVTDVNVYLPSNLSATNNSFFDWYPTFDTEVQSSESPFIGATTEAHTVTMQEIFLCNFAWLALLMVSSTVIFITGAVGLVLKRKTLGPEMFGFVTSMTYENPWVNIPKGGTMLDAMERARLLKDMEVHVGDVRGDEDTGHIAFAAGVPLRRLERGRLYC</sequence>
<dbReference type="EMBL" id="RZGK01000005">
    <property type="protein sequence ID" value="KAF9698856.1"/>
    <property type="molecule type" value="Genomic_DNA"/>
</dbReference>
<keyword evidence="1" id="KW-0812">Transmembrane</keyword>
<evidence type="ECO:0000256" key="1">
    <source>
        <dbReference type="SAM" id="Phobius"/>
    </source>
</evidence>
<keyword evidence="3" id="KW-1185">Reference proteome</keyword>
<reference evidence="2" key="1">
    <citation type="submission" date="2018-12" db="EMBL/GenBank/DDBJ databases">
        <authorList>
            <person name="Syme R.A."/>
            <person name="Farfan-Caceres L."/>
            <person name="Lichtenzveig J."/>
        </authorList>
    </citation>
    <scope>NUCLEOTIDE SEQUENCE</scope>
    <source>
        <strain evidence="2">Al4</strain>
    </source>
</reference>
<keyword evidence="1" id="KW-1133">Transmembrane helix</keyword>